<dbReference type="Gene3D" id="1.20.58.1610">
    <property type="entry name" value="NADH:ubiquinone/plastoquinone oxidoreductase, chain 3"/>
    <property type="match status" value="1"/>
</dbReference>
<evidence type="ECO:0000256" key="12">
    <source>
        <dbReference type="RuleBase" id="RU003639"/>
    </source>
</evidence>
<evidence type="ECO:0000256" key="2">
    <source>
        <dbReference type="ARBA" id="ARBA00008472"/>
    </source>
</evidence>
<dbReference type="GO" id="GO:0005886">
    <property type="term" value="C:plasma membrane"/>
    <property type="evidence" value="ECO:0007669"/>
    <property type="project" value="UniProtKB-SubCell"/>
</dbReference>
<evidence type="ECO:0000256" key="11">
    <source>
        <dbReference type="HAMAP-Rule" id="MF_01394"/>
    </source>
</evidence>
<dbReference type="Pfam" id="PF00507">
    <property type="entry name" value="Oxidored_q4"/>
    <property type="match status" value="1"/>
</dbReference>
<feature type="transmembrane region" description="Helical" evidence="11">
    <location>
        <begin position="12"/>
        <end position="33"/>
    </location>
</feature>
<evidence type="ECO:0000256" key="7">
    <source>
        <dbReference type="ARBA" id="ARBA00022967"/>
    </source>
</evidence>
<keyword evidence="14" id="KW-1185">Reference proteome</keyword>
<dbReference type="InterPro" id="IPR038430">
    <property type="entry name" value="NDAH_ubi_oxred_su3_sf"/>
</dbReference>
<comment type="caution">
    <text evidence="13">The sequence shown here is derived from an EMBL/GenBank/DDBJ whole genome shotgun (WGS) entry which is preliminary data.</text>
</comment>
<dbReference type="HAMAP" id="MF_01394">
    <property type="entry name" value="NDH1_NuoA"/>
    <property type="match status" value="1"/>
</dbReference>
<dbReference type="AlphaFoldDB" id="A0A7X0H4E9"/>
<dbReference type="RefSeq" id="WP_184676377.1">
    <property type="nucleotide sequence ID" value="NZ_JACHGY010000001.1"/>
</dbReference>
<proteinExistence type="inferred from homology"/>
<feature type="transmembrane region" description="Helical" evidence="11">
    <location>
        <begin position="106"/>
        <end position="126"/>
    </location>
</feature>
<comment type="subunit">
    <text evidence="11">NDH-1 is composed of 14 different subunits. Subunits NuoA, H, J, K, L, M, N constitute the membrane sector of the complex.</text>
</comment>
<evidence type="ECO:0000313" key="14">
    <source>
        <dbReference type="Proteomes" id="UP000541810"/>
    </source>
</evidence>
<keyword evidence="9 11" id="KW-0520">NAD</keyword>
<keyword evidence="6 11" id="KW-0874">Quinone</keyword>
<keyword evidence="4 11" id="KW-1003">Cell membrane</keyword>
<keyword evidence="5 11" id="KW-0812">Transmembrane</keyword>
<evidence type="ECO:0000256" key="6">
    <source>
        <dbReference type="ARBA" id="ARBA00022719"/>
    </source>
</evidence>
<evidence type="ECO:0000256" key="9">
    <source>
        <dbReference type="ARBA" id="ARBA00023027"/>
    </source>
</evidence>
<dbReference type="GO" id="GO:0048038">
    <property type="term" value="F:quinone binding"/>
    <property type="evidence" value="ECO:0007669"/>
    <property type="project" value="UniProtKB-KW"/>
</dbReference>
<comment type="subcellular location">
    <subcellularLocation>
        <location evidence="11 12">Cell membrane</location>
        <topology evidence="11 12">Multi-pass membrane protein</topology>
    </subcellularLocation>
    <subcellularLocation>
        <location evidence="1">Membrane</location>
        <topology evidence="1">Multi-pass membrane protein</topology>
    </subcellularLocation>
</comment>
<dbReference type="GO" id="GO:0050136">
    <property type="term" value="F:NADH dehydrogenase (quinone) (non-electrogenic) activity"/>
    <property type="evidence" value="ECO:0007669"/>
    <property type="project" value="UniProtKB-UniRule"/>
</dbReference>
<comment type="similarity">
    <text evidence="2 11 12">Belongs to the complex I subunit 3 family.</text>
</comment>
<keyword evidence="3 11" id="KW-0813">Transport</keyword>
<evidence type="ECO:0000256" key="5">
    <source>
        <dbReference type="ARBA" id="ARBA00022692"/>
    </source>
</evidence>
<keyword evidence="10 11" id="KW-0472">Membrane</keyword>
<protein>
    <recommendedName>
        <fullName evidence="11">NADH-quinone oxidoreductase subunit A</fullName>
        <ecNumber evidence="11">7.1.1.-</ecNumber>
    </recommendedName>
    <alternativeName>
        <fullName evidence="11">NADH dehydrogenase I subunit A</fullName>
    </alternativeName>
    <alternativeName>
        <fullName evidence="11">NDH-1 subunit A</fullName>
    </alternativeName>
    <alternativeName>
        <fullName evidence="11">NUO1</fullName>
    </alternativeName>
</protein>
<evidence type="ECO:0000313" key="13">
    <source>
        <dbReference type="EMBL" id="MBB6428857.1"/>
    </source>
</evidence>
<dbReference type="InterPro" id="IPR000440">
    <property type="entry name" value="NADH_UbQ/plastoQ_OxRdtase_su3"/>
</dbReference>
<dbReference type="InterPro" id="IPR023043">
    <property type="entry name" value="NAD(P)H_OxRDtase_bac/plastid"/>
</dbReference>
<dbReference type="GO" id="GO:0008137">
    <property type="term" value="F:NADH dehydrogenase (ubiquinone) activity"/>
    <property type="evidence" value="ECO:0007669"/>
    <property type="project" value="InterPro"/>
</dbReference>
<evidence type="ECO:0000256" key="3">
    <source>
        <dbReference type="ARBA" id="ARBA00022448"/>
    </source>
</evidence>
<reference evidence="13 14" key="1">
    <citation type="submission" date="2020-08" db="EMBL/GenBank/DDBJ databases">
        <title>Genomic Encyclopedia of Type Strains, Phase IV (KMG-IV): sequencing the most valuable type-strain genomes for metagenomic binning, comparative biology and taxonomic classification.</title>
        <authorList>
            <person name="Goeker M."/>
        </authorList>
    </citation>
    <scope>NUCLEOTIDE SEQUENCE [LARGE SCALE GENOMIC DNA]</scope>
    <source>
        <strain evidence="13 14">DSM 103725</strain>
    </source>
</reference>
<dbReference type="PANTHER" id="PTHR11058">
    <property type="entry name" value="NADH-UBIQUINONE OXIDOREDUCTASE CHAIN 3"/>
    <property type="match status" value="1"/>
</dbReference>
<feature type="transmembrane region" description="Helical" evidence="11">
    <location>
        <begin position="68"/>
        <end position="86"/>
    </location>
</feature>
<dbReference type="GO" id="GO:0030964">
    <property type="term" value="C:NADH dehydrogenase complex"/>
    <property type="evidence" value="ECO:0007669"/>
    <property type="project" value="TreeGrafter"/>
</dbReference>
<dbReference type="Proteomes" id="UP000541810">
    <property type="component" value="Unassembled WGS sequence"/>
</dbReference>
<keyword evidence="8 11" id="KW-1133">Transmembrane helix</keyword>
<evidence type="ECO:0000256" key="8">
    <source>
        <dbReference type="ARBA" id="ARBA00022989"/>
    </source>
</evidence>
<sequence>MPMILASSSFAMWAAVGVLLLMAIGFGVGNIVLTHLLGPSRKGEVKGTVYESGMNPIGDARRRFNVRFYVVAMTFLLFDVEIVFLYPWATTFPSLGGAEGEVLSPIFFGRMLFFILTSIIAFAYAWRKGVFRYD</sequence>
<evidence type="ECO:0000256" key="1">
    <source>
        <dbReference type="ARBA" id="ARBA00004141"/>
    </source>
</evidence>
<evidence type="ECO:0000256" key="4">
    <source>
        <dbReference type="ARBA" id="ARBA00022475"/>
    </source>
</evidence>
<keyword evidence="11" id="KW-0830">Ubiquinone</keyword>
<keyword evidence="7 11" id="KW-1278">Translocase</keyword>
<dbReference type="EMBL" id="JACHGY010000001">
    <property type="protein sequence ID" value="MBB6428857.1"/>
    <property type="molecule type" value="Genomic_DNA"/>
</dbReference>
<comment type="catalytic activity">
    <reaction evidence="11 12">
        <text>a quinone + NADH + 5 H(+)(in) = a quinol + NAD(+) + 4 H(+)(out)</text>
        <dbReference type="Rhea" id="RHEA:57888"/>
        <dbReference type="ChEBI" id="CHEBI:15378"/>
        <dbReference type="ChEBI" id="CHEBI:24646"/>
        <dbReference type="ChEBI" id="CHEBI:57540"/>
        <dbReference type="ChEBI" id="CHEBI:57945"/>
        <dbReference type="ChEBI" id="CHEBI:132124"/>
    </reaction>
</comment>
<dbReference type="EC" id="7.1.1.-" evidence="11"/>
<organism evidence="13 14">
    <name type="scientific">Algisphaera agarilytica</name>
    <dbReference type="NCBI Taxonomy" id="1385975"/>
    <lineage>
        <taxon>Bacteria</taxon>
        <taxon>Pseudomonadati</taxon>
        <taxon>Planctomycetota</taxon>
        <taxon>Phycisphaerae</taxon>
        <taxon>Phycisphaerales</taxon>
        <taxon>Phycisphaeraceae</taxon>
        <taxon>Algisphaera</taxon>
    </lineage>
</organism>
<evidence type="ECO:0000256" key="10">
    <source>
        <dbReference type="ARBA" id="ARBA00023136"/>
    </source>
</evidence>
<dbReference type="PANTHER" id="PTHR11058:SF22">
    <property type="entry name" value="NADH-QUINONE OXIDOREDUCTASE SUBUNIT A"/>
    <property type="match status" value="1"/>
</dbReference>
<accession>A0A7X0H4E9</accession>
<gene>
    <name evidence="11" type="primary">nuoA</name>
    <name evidence="13" type="ORF">HNQ40_000663</name>
</gene>
<name>A0A7X0H4E9_9BACT</name>
<comment type="function">
    <text evidence="11">NDH-1 shuttles electrons from NADH, via FMN and iron-sulfur (Fe-S) centers, to quinones in the respiratory chain. The immediate electron acceptor for the enzyme in this species is believed to be ubiquinone. Couples the redox reaction to proton translocation (for every two electrons transferred, four hydrogen ions are translocated across the cytoplasmic membrane), and thus conserves the redox energy in a proton gradient.</text>
</comment>